<reference evidence="1" key="2">
    <citation type="submission" date="2013-05" db="EMBL/GenBank/DDBJ databases">
        <authorList>
            <person name="Carter J.-M."/>
            <person name="Baker S.C."/>
            <person name="Pink R."/>
            <person name="Carter D.R.F."/>
            <person name="Collins A."/>
            <person name="Tomlin J."/>
            <person name="Gibbs M."/>
            <person name="Breuker C.J."/>
        </authorList>
    </citation>
    <scope>NUCLEOTIDE SEQUENCE</scope>
    <source>
        <tissue evidence="1">Ovary</tissue>
    </source>
</reference>
<dbReference type="EMBL" id="GAIX01001846">
    <property type="protein sequence ID" value="JAA90714.1"/>
    <property type="molecule type" value="Transcribed_RNA"/>
</dbReference>
<evidence type="ECO:0000313" key="1">
    <source>
        <dbReference type="EMBL" id="JAA90714.1"/>
    </source>
</evidence>
<organism evidence="1">
    <name type="scientific">Pararge aegeria</name>
    <name type="common">speckled wood butterfly</name>
    <dbReference type="NCBI Taxonomy" id="116150"/>
    <lineage>
        <taxon>Eukaryota</taxon>
        <taxon>Metazoa</taxon>
        <taxon>Ecdysozoa</taxon>
        <taxon>Arthropoda</taxon>
        <taxon>Hexapoda</taxon>
        <taxon>Insecta</taxon>
        <taxon>Pterygota</taxon>
        <taxon>Neoptera</taxon>
        <taxon>Endopterygota</taxon>
        <taxon>Lepidoptera</taxon>
        <taxon>Glossata</taxon>
        <taxon>Ditrysia</taxon>
        <taxon>Papilionoidea</taxon>
        <taxon>Nymphalidae</taxon>
        <taxon>Satyrinae</taxon>
        <taxon>Satyrini</taxon>
        <taxon>Parargina</taxon>
        <taxon>Pararge</taxon>
    </lineage>
</organism>
<sequence length="96" mass="11638">MVVYLDVDKYLNKGDYCLCLREAIWPWKETHFIKLSACFICKKRTNSKMPRHLCLRTDKKSTFKMILHAKHFWCRNCMFAIYEHYTNDECNICADF</sequence>
<reference evidence="1" key="1">
    <citation type="journal article" date="2013" name="BMC Genomics">
        <title>Unscrambling butterfly oogenesis.</title>
        <authorList>
            <person name="Carter J.M."/>
            <person name="Baker S.C."/>
            <person name="Pink R."/>
            <person name="Carter D.R."/>
            <person name="Collins A."/>
            <person name="Tomlin J."/>
            <person name="Gibbs M."/>
            <person name="Breuker C.J."/>
        </authorList>
    </citation>
    <scope>NUCLEOTIDE SEQUENCE</scope>
    <source>
        <tissue evidence="1">Ovary</tissue>
    </source>
</reference>
<name>S4PIG7_9NEOP</name>
<protein>
    <submittedName>
        <fullName evidence="1">Uncharacterized protein</fullName>
    </submittedName>
</protein>
<accession>S4PIG7</accession>
<dbReference type="AlphaFoldDB" id="S4PIG7"/>
<proteinExistence type="predicted"/>